<dbReference type="EMBL" id="BK032529">
    <property type="protein sequence ID" value="DAF45998.1"/>
    <property type="molecule type" value="Genomic_DNA"/>
</dbReference>
<organism evidence="3">
    <name type="scientific">Myoviridae sp. cthAo37</name>
    <dbReference type="NCBI Taxonomy" id="2827701"/>
    <lineage>
        <taxon>Viruses</taxon>
        <taxon>Duplodnaviria</taxon>
        <taxon>Heunggongvirae</taxon>
        <taxon>Uroviricota</taxon>
        <taxon>Caudoviricetes</taxon>
    </lineage>
</organism>
<feature type="region of interest" description="Disordered" evidence="2">
    <location>
        <begin position="150"/>
        <end position="169"/>
    </location>
</feature>
<dbReference type="InterPro" id="IPR009636">
    <property type="entry name" value="SCAF"/>
</dbReference>
<proteinExistence type="predicted"/>
<protein>
    <submittedName>
        <fullName evidence="3">Minor structural protein</fullName>
    </submittedName>
</protein>
<dbReference type="Pfam" id="PF06810">
    <property type="entry name" value="Phage_scaffold"/>
    <property type="match status" value="1"/>
</dbReference>
<evidence type="ECO:0000256" key="2">
    <source>
        <dbReference type="SAM" id="MobiDB-lite"/>
    </source>
</evidence>
<sequence>MGLKKSDIRAVLKNENATDEEKIGEILDLLHVETDQLKAELDDAKDSAKTKASEWETKAKEWENKYNSEHTAFEDYKANETKMQESKAKENAYKELLTSAGVSNKLVDLVVKASAKEIEALTLKDGKIEGAEELTKSIKENYKDYITTTEQRGADIQNPPDNGGGSAFEKMSLSEKMEYANTHPDAPDVKAWLGK</sequence>
<evidence type="ECO:0000313" key="3">
    <source>
        <dbReference type="EMBL" id="DAF45998.1"/>
    </source>
</evidence>
<accession>A0A8S5S4Z4</accession>
<feature type="coiled-coil region" evidence="1">
    <location>
        <begin position="27"/>
        <end position="65"/>
    </location>
</feature>
<dbReference type="GO" id="GO:0019069">
    <property type="term" value="P:viral capsid assembly"/>
    <property type="evidence" value="ECO:0007669"/>
    <property type="project" value="InterPro"/>
</dbReference>
<keyword evidence="1" id="KW-0175">Coiled coil</keyword>
<reference evidence="3" key="1">
    <citation type="journal article" date="2021" name="Proc. Natl. Acad. Sci. U.S.A.">
        <title>A Catalog of Tens of Thousands of Viruses from Human Metagenomes Reveals Hidden Associations with Chronic Diseases.</title>
        <authorList>
            <person name="Tisza M.J."/>
            <person name="Buck C.B."/>
        </authorList>
    </citation>
    <scope>NUCLEOTIDE SEQUENCE</scope>
    <source>
        <strain evidence="3">CthAo37</strain>
    </source>
</reference>
<name>A0A8S5S4Z4_9CAUD</name>
<evidence type="ECO:0000256" key="1">
    <source>
        <dbReference type="SAM" id="Coils"/>
    </source>
</evidence>